<accession>A0A7S0MVL2</accession>
<dbReference type="GO" id="GO:0015179">
    <property type="term" value="F:L-amino acid transmembrane transporter activity"/>
    <property type="evidence" value="ECO:0007669"/>
    <property type="project" value="TreeGrafter"/>
</dbReference>
<evidence type="ECO:0000256" key="4">
    <source>
        <dbReference type="ARBA" id="ARBA00022989"/>
    </source>
</evidence>
<feature type="transmembrane region" description="Helical" evidence="6">
    <location>
        <begin position="43"/>
        <end position="64"/>
    </location>
</feature>
<name>A0A7S0MVL2_9CHLO</name>
<keyword evidence="5 6" id="KW-0472">Membrane</keyword>
<evidence type="ECO:0000256" key="6">
    <source>
        <dbReference type="SAM" id="Phobius"/>
    </source>
</evidence>
<feature type="transmembrane region" description="Helical" evidence="6">
    <location>
        <begin position="71"/>
        <end position="92"/>
    </location>
</feature>
<evidence type="ECO:0000256" key="5">
    <source>
        <dbReference type="ARBA" id="ARBA00023136"/>
    </source>
</evidence>
<proteinExistence type="predicted"/>
<keyword evidence="3" id="KW-0813">Transport</keyword>
<keyword evidence="2 6" id="KW-0812">Transmembrane</keyword>
<keyword evidence="3" id="KW-0029">Amino-acid transport</keyword>
<dbReference type="EMBL" id="HBFA01004001">
    <property type="protein sequence ID" value="CAD8651506.1"/>
    <property type="molecule type" value="Transcribed_RNA"/>
</dbReference>
<feature type="transmembrane region" description="Helical" evidence="6">
    <location>
        <begin position="157"/>
        <end position="180"/>
    </location>
</feature>
<evidence type="ECO:0000259" key="7">
    <source>
        <dbReference type="Pfam" id="PF01490"/>
    </source>
</evidence>
<dbReference type="GO" id="GO:0016020">
    <property type="term" value="C:membrane"/>
    <property type="evidence" value="ECO:0007669"/>
    <property type="project" value="UniProtKB-SubCell"/>
</dbReference>
<dbReference type="PANTHER" id="PTHR22950">
    <property type="entry name" value="AMINO ACID TRANSPORTER"/>
    <property type="match status" value="1"/>
</dbReference>
<evidence type="ECO:0000256" key="3">
    <source>
        <dbReference type="ARBA" id="ARBA00022970"/>
    </source>
</evidence>
<evidence type="ECO:0000256" key="2">
    <source>
        <dbReference type="ARBA" id="ARBA00022692"/>
    </source>
</evidence>
<organism evidence="8">
    <name type="scientific">Pyramimonas obovata</name>
    <dbReference type="NCBI Taxonomy" id="1411642"/>
    <lineage>
        <taxon>Eukaryota</taxon>
        <taxon>Viridiplantae</taxon>
        <taxon>Chlorophyta</taxon>
        <taxon>Pyramimonadophyceae</taxon>
        <taxon>Pyramimonadales</taxon>
        <taxon>Pyramimonadaceae</taxon>
        <taxon>Pyramimonas</taxon>
        <taxon>Pyramimonas incertae sedis</taxon>
    </lineage>
</organism>
<evidence type="ECO:0000313" key="8">
    <source>
        <dbReference type="EMBL" id="CAD8651506.1"/>
    </source>
</evidence>
<sequence>MARLIMALSCACCGFPVNFYPMRAASLILLRKVFPKWGAEHEVFSHYLLTVVFFLMALGLALNVHEIGQMFSAVGGTAGACIVFIFPAVVWFCHRRKLQAAAPAPAGPLLRARLAESSASLRSAGPSDGSLASSMDGACTEAEAPSALSKAVAGSRAGASLVLAVLMLVIGVTLLGQTLLKEFAPELLAMVFPQEGATLMGYACTVRWGC</sequence>
<dbReference type="Pfam" id="PF01490">
    <property type="entry name" value="Aa_trans"/>
    <property type="match status" value="1"/>
</dbReference>
<dbReference type="InterPro" id="IPR013057">
    <property type="entry name" value="AA_transpt_TM"/>
</dbReference>
<comment type="subcellular location">
    <subcellularLocation>
        <location evidence="1">Membrane</location>
        <topology evidence="1">Multi-pass membrane protein</topology>
    </subcellularLocation>
</comment>
<evidence type="ECO:0000256" key="1">
    <source>
        <dbReference type="ARBA" id="ARBA00004141"/>
    </source>
</evidence>
<feature type="domain" description="Amino acid transporter transmembrane" evidence="7">
    <location>
        <begin position="10"/>
        <end position="93"/>
    </location>
</feature>
<dbReference type="AlphaFoldDB" id="A0A7S0MVL2"/>
<gene>
    <name evidence="8" type="ORF">POBO1169_LOCUS2023</name>
</gene>
<reference evidence="8" key="1">
    <citation type="submission" date="2021-01" db="EMBL/GenBank/DDBJ databases">
        <authorList>
            <person name="Corre E."/>
            <person name="Pelletier E."/>
            <person name="Niang G."/>
            <person name="Scheremetjew M."/>
            <person name="Finn R."/>
            <person name="Kale V."/>
            <person name="Holt S."/>
            <person name="Cochrane G."/>
            <person name="Meng A."/>
            <person name="Brown T."/>
            <person name="Cohen L."/>
        </authorList>
    </citation>
    <scope>NUCLEOTIDE SEQUENCE</scope>
    <source>
        <strain evidence="8">CCMP722</strain>
    </source>
</reference>
<keyword evidence="4 6" id="KW-1133">Transmembrane helix</keyword>
<protein>
    <recommendedName>
        <fullName evidence="7">Amino acid transporter transmembrane domain-containing protein</fullName>
    </recommendedName>
</protein>